<reference evidence="3 4" key="2">
    <citation type="submission" date="2019-06" db="EMBL/GenBank/DDBJ databases">
        <title>Co-occurence of chitin degradation, pigmentation and bioactivity in marine Pseudoalteromonas.</title>
        <authorList>
            <person name="Sonnenschein E.C."/>
            <person name="Bech P.K."/>
        </authorList>
    </citation>
    <scope>NUCLEOTIDE SEQUENCE [LARGE SCALE GENOMIC DNA]</scope>
    <source>
        <strain evidence="4">S3790</strain>
        <strain evidence="2 3">S3895</strain>
    </source>
</reference>
<dbReference type="Proteomes" id="UP000307164">
    <property type="component" value="Unassembled WGS sequence"/>
</dbReference>
<dbReference type="Gene3D" id="3.40.1660.10">
    <property type="entry name" value="EreA-like (biosynthetic domain)"/>
    <property type="match status" value="1"/>
</dbReference>
<organism evidence="1 4">
    <name type="scientific">Pseudoalteromonas aurantia</name>
    <dbReference type="NCBI Taxonomy" id="43654"/>
    <lineage>
        <taxon>Bacteria</taxon>
        <taxon>Pseudomonadati</taxon>
        <taxon>Pseudomonadota</taxon>
        <taxon>Gammaproteobacteria</taxon>
        <taxon>Alteromonadales</taxon>
        <taxon>Pseudoalteromonadaceae</taxon>
        <taxon>Pseudoalteromonas</taxon>
    </lineage>
</organism>
<reference evidence="1 4" key="1">
    <citation type="submission" date="2018-01" db="EMBL/GenBank/DDBJ databases">
        <authorList>
            <person name="Paulsen S."/>
            <person name="Gram L.K."/>
        </authorList>
    </citation>
    <scope>NUCLEOTIDE SEQUENCE [LARGE SCALE GENOMIC DNA]</scope>
    <source>
        <strain evidence="1 4">S3790</strain>
        <strain evidence="2">S3895</strain>
    </source>
</reference>
<dbReference type="AlphaFoldDB" id="A0A5S3V657"/>
<dbReference type="Proteomes" id="UP000307217">
    <property type="component" value="Unassembled WGS sequence"/>
</dbReference>
<comment type="caution">
    <text evidence="1">The sequence shown here is derived from an EMBL/GenBank/DDBJ whole genome shotgun (WGS) entry which is preliminary data.</text>
</comment>
<dbReference type="InterPro" id="IPR007815">
    <property type="entry name" value="Emycin_Estase"/>
</dbReference>
<dbReference type="Gene3D" id="1.20.1440.30">
    <property type="entry name" value="Biosynthetic Protein domain"/>
    <property type="match status" value="1"/>
</dbReference>
<dbReference type="EMBL" id="PNBW01000049">
    <property type="protein sequence ID" value="TMO74225.1"/>
    <property type="molecule type" value="Genomic_DNA"/>
</dbReference>
<evidence type="ECO:0000313" key="2">
    <source>
        <dbReference type="EMBL" id="TMO74225.1"/>
    </source>
</evidence>
<dbReference type="PANTHER" id="PTHR31299:SF0">
    <property type="entry name" value="ESTERASE, PUTATIVE (AFU_ORTHOLOGUE AFUA_1G05850)-RELATED"/>
    <property type="match status" value="1"/>
</dbReference>
<proteinExistence type="predicted"/>
<evidence type="ECO:0000313" key="3">
    <source>
        <dbReference type="Proteomes" id="UP000307164"/>
    </source>
</evidence>
<evidence type="ECO:0000313" key="4">
    <source>
        <dbReference type="Proteomes" id="UP000307217"/>
    </source>
</evidence>
<dbReference type="InterPro" id="IPR052036">
    <property type="entry name" value="Hydrolase/PRTase-associated"/>
</dbReference>
<dbReference type="Gene3D" id="3.30.1870.10">
    <property type="entry name" value="EreA-like, domain 2"/>
    <property type="match status" value="1"/>
</dbReference>
<evidence type="ECO:0008006" key="5">
    <source>
        <dbReference type="Google" id="ProtNLM"/>
    </source>
</evidence>
<name>A0A5S3V657_9GAMM</name>
<keyword evidence="3" id="KW-1185">Reference proteome</keyword>
<sequence>MLIFFLNVDFEKESLMSAKLLGIFSVIITSCMLSGCGSSEGESGSVTAVQTDSASSLGGEVAYQRYVTQNHVPLISLTDENSVNDLDTLAASIGERRIVQLGESTHGSKQMSQIKTRIIKYLHKNHDFNVVAFESSAFACNQDVNQKRELASRDLLQGCLFSLWHSHEVLDLFEYIVNTQSTDRPLKVVGFDVQLSGLLDTPSYMTEYFESAIDKEGVLTTLDIESLFLDIAQISRLSYSCEIQGNSQSCDTILSVLPDAQAAIDKLQALFTDSTMTSKTARFLATSFSRMLGLEEVRVGGTIAEGMASRDQSMADNVIQLATELYPNDKIAIWAHNTHIAEYFSDHRTQYPLMGMHLNEYFGDDLFSIGLYMNQGASAGNSRESLSVRPHNPSSLESLTTIVNQDVLYLPFSKINQPGLEDDWLHQPYETKYWGTTNVQVELAKVYDGIIMVKSSTLPDYL</sequence>
<protein>
    <recommendedName>
        <fullName evidence="5">Erythromycin esterase</fullName>
    </recommendedName>
</protein>
<dbReference type="CDD" id="cd14728">
    <property type="entry name" value="Ere-like"/>
    <property type="match status" value="1"/>
</dbReference>
<dbReference type="Pfam" id="PF05139">
    <property type="entry name" value="Erythro_esteras"/>
    <property type="match status" value="1"/>
</dbReference>
<dbReference type="GO" id="GO:0046677">
    <property type="term" value="P:response to antibiotic"/>
    <property type="evidence" value="ECO:0007669"/>
    <property type="project" value="InterPro"/>
</dbReference>
<gene>
    <name evidence="1" type="ORF">CWC19_16120</name>
    <name evidence="2" type="ORF">CWC20_11225</name>
</gene>
<dbReference type="EMBL" id="PNBX01000074">
    <property type="protein sequence ID" value="TMO66521.1"/>
    <property type="molecule type" value="Genomic_DNA"/>
</dbReference>
<dbReference type="PANTHER" id="PTHR31299">
    <property type="entry name" value="ESTERASE, PUTATIVE (AFU_ORTHOLOGUE AFUA_1G05850)-RELATED"/>
    <property type="match status" value="1"/>
</dbReference>
<evidence type="ECO:0000313" key="1">
    <source>
        <dbReference type="EMBL" id="TMO66521.1"/>
    </source>
</evidence>
<reference evidence="1" key="3">
    <citation type="submission" date="2019-09" db="EMBL/GenBank/DDBJ databases">
        <title>Co-occurence of chitin degradation, pigmentation and bioactivity in marine Pseudoalteromonas.</title>
        <authorList>
            <person name="Sonnenschein E.C."/>
            <person name="Bech P.K."/>
        </authorList>
    </citation>
    <scope>NUCLEOTIDE SEQUENCE</scope>
    <source>
        <strain evidence="1">S3790</strain>
    </source>
</reference>
<accession>A0A5S3V657</accession>
<dbReference type="SUPFAM" id="SSF159501">
    <property type="entry name" value="EreA/ChaN-like"/>
    <property type="match status" value="1"/>
</dbReference>